<dbReference type="Gene3D" id="2.30.30.30">
    <property type="match status" value="1"/>
</dbReference>
<dbReference type="SUPFAM" id="SSF50249">
    <property type="entry name" value="Nucleic acid-binding proteins"/>
    <property type="match status" value="2"/>
</dbReference>
<comment type="similarity">
    <text evidence="3 8 10">Belongs to the elongation factor P family.</text>
</comment>
<dbReference type="CDD" id="cd04470">
    <property type="entry name" value="S1_EF-P_repeat_1"/>
    <property type="match status" value="1"/>
</dbReference>
<dbReference type="InterPro" id="IPR015365">
    <property type="entry name" value="Elong-fact-P_C"/>
</dbReference>
<dbReference type="GeneID" id="93160544"/>
<dbReference type="Proteomes" id="UP000313312">
    <property type="component" value="Unassembled WGS sequence"/>
</dbReference>
<dbReference type="Pfam" id="PF01132">
    <property type="entry name" value="EFP"/>
    <property type="match status" value="1"/>
</dbReference>
<dbReference type="PIRSF" id="PIRSF005901">
    <property type="entry name" value="EF-P"/>
    <property type="match status" value="1"/>
</dbReference>
<dbReference type="GO" id="GO:0005829">
    <property type="term" value="C:cytosol"/>
    <property type="evidence" value="ECO:0007669"/>
    <property type="project" value="UniProtKB-ARBA"/>
</dbReference>
<evidence type="ECO:0000256" key="4">
    <source>
        <dbReference type="ARBA" id="ARBA00022490"/>
    </source>
</evidence>
<dbReference type="PROSITE" id="PS01275">
    <property type="entry name" value="EFP"/>
    <property type="match status" value="1"/>
</dbReference>
<evidence type="ECO:0000259" key="11">
    <source>
        <dbReference type="SMART" id="SM00841"/>
    </source>
</evidence>
<feature type="domain" description="Translation elongation factor P/YeiP central" evidence="12">
    <location>
        <begin position="68"/>
        <end position="122"/>
    </location>
</feature>
<comment type="pathway">
    <text evidence="2 8">Protein biosynthesis; polypeptide chain elongation.</text>
</comment>
<evidence type="ECO:0000256" key="1">
    <source>
        <dbReference type="ARBA" id="ARBA00004496"/>
    </source>
</evidence>
<evidence type="ECO:0000256" key="8">
    <source>
        <dbReference type="HAMAP-Rule" id="MF_00141"/>
    </source>
</evidence>
<evidence type="ECO:0000313" key="13">
    <source>
        <dbReference type="EMBL" id="TNK91026.1"/>
    </source>
</evidence>
<dbReference type="RefSeq" id="WP_041817717.1">
    <property type="nucleotide sequence ID" value="NZ_CAUOSB010000001.1"/>
</dbReference>
<name>A0A5C4TK57_FRUSA</name>
<evidence type="ECO:0000256" key="9">
    <source>
        <dbReference type="NCBIfam" id="TIGR00038"/>
    </source>
</evidence>
<reference evidence="13 14" key="1">
    <citation type="submission" date="2018-05" db="EMBL/GenBank/DDBJ databases">
        <title>Lactobacillus sanfranciscensis Ah4 draft denome sequence.</title>
        <authorList>
            <person name="Zhang G."/>
        </authorList>
    </citation>
    <scope>NUCLEOTIDE SEQUENCE [LARGE SCALE GENOMIC DNA]</scope>
    <source>
        <strain evidence="13 14">Ah4</strain>
    </source>
</reference>
<proteinExistence type="inferred from homology"/>
<dbReference type="PANTHER" id="PTHR30053">
    <property type="entry name" value="ELONGATION FACTOR P"/>
    <property type="match status" value="1"/>
</dbReference>
<comment type="function">
    <text evidence="7 8">Involved in peptide bond synthesis. Stimulates efficient translation and peptide-bond synthesis on native or reconstituted 70S ribosomes in vitro. Probably functions indirectly by altering the affinity of the ribosome for aminoacyl-tRNA, thus increasing their reactivity as acceptors for peptidyl transferase.</text>
</comment>
<keyword evidence="6 8" id="KW-0648">Protein biosynthesis</keyword>
<dbReference type="SMART" id="SM00841">
    <property type="entry name" value="Elong-fact-P_C"/>
    <property type="match status" value="1"/>
</dbReference>
<dbReference type="InterPro" id="IPR020599">
    <property type="entry name" value="Transl_elong_fac_P/YeiP"/>
</dbReference>
<evidence type="ECO:0000256" key="5">
    <source>
        <dbReference type="ARBA" id="ARBA00022768"/>
    </source>
</evidence>
<dbReference type="UniPathway" id="UPA00345"/>
<evidence type="ECO:0000256" key="6">
    <source>
        <dbReference type="ARBA" id="ARBA00022917"/>
    </source>
</evidence>
<gene>
    <name evidence="8 13" type="primary">efp</name>
    <name evidence="13" type="ORF">DID87_01395</name>
</gene>
<dbReference type="InterPro" id="IPR013185">
    <property type="entry name" value="Transl_elong_KOW-like"/>
</dbReference>
<dbReference type="NCBIfam" id="TIGR00038">
    <property type="entry name" value="efp"/>
    <property type="match status" value="1"/>
</dbReference>
<dbReference type="InterPro" id="IPR008991">
    <property type="entry name" value="Translation_prot_SH3-like_sf"/>
</dbReference>
<dbReference type="PANTHER" id="PTHR30053:SF12">
    <property type="entry name" value="ELONGATION FACTOR P (EF-P) FAMILY PROTEIN"/>
    <property type="match status" value="1"/>
</dbReference>
<evidence type="ECO:0000259" key="12">
    <source>
        <dbReference type="SMART" id="SM01185"/>
    </source>
</evidence>
<feature type="domain" description="Elongation factor P C-terminal" evidence="11">
    <location>
        <begin position="130"/>
        <end position="185"/>
    </location>
</feature>
<sequence>MAISTAKFKNGLTIEVDNAIWKILEFQHVKPGKGGAFVRTKLKNLRTGAVQEKTFRSGAKMEKAEINTMKMQYLYDDGTGLVFMDNDTFDQITIPREDCKEAMKYLQPNMEVQIMQYKGETLGIELPKTVSLEVAATEPGIKGDTASGGSKPATMSTGVTLQVPFFVNQGDKLIINTTDGSYISRDKESK</sequence>
<dbReference type="InterPro" id="IPR014722">
    <property type="entry name" value="Rib_uL2_dom2"/>
</dbReference>
<dbReference type="EMBL" id="QFCR01000002">
    <property type="protein sequence ID" value="TNK91026.1"/>
    <property type="molecule type" value="Genomic_DNA"/>
</dbReference>
<dbReference type="InterPro" id="IPR012340">
    <property type="entry name" value="NA-bd_OB-fold"/>
</dbReference>
<dbReference type="GO" id="GO:0003746">
    <property type="term" value="F:translation elongation factor activity"/>
    <property type="evidence" value="ECO:0007669"/>
    <property type="project" value="UniProtKB-UniRule"/>
</dbReference>
<dbReference type="CDD" id="cd05794">
    <property type="entry name" value="S1_EF-P_repeat_2"/>
    <property type="match status" value="1"/>
</dbReference>
<comment type="caution">
    <text evidence="13">The sequence shown here is derived from an EMBL/GenBank/DDBJ whole genome shotgun (WGS) entry which is preliminary data.</text>
</comment>
<evidence type="ECO:0000256" key="2">
    <source>
        <dbReference type="ARBA" id="ARBA00004815"/>
    </source>
</evidence>
<dbReference type="Pfam" id="PF09285">
    <property type="entry name" value="Elong-fact-P_C"/>
    <property type="match status" value="1"/>
</dbReference>
<dbReference type="SUPFAM" id="SSF50104">
    <property type="entry name" value="Translation proteins SH3-like domain"/>
    <property type="match status" value="1"/>
</dbReference>
<keyword evidence="4 8" id="KW-0963">Cytoplasm</keyword>
<dbReference type="FunFam" id="2.40.50.140:FF:000009">
    <property type="entry name" value="Elongation factor P"/>
    <property type="match status" value="1"/>
</dbReference>
<dbReference type="InterPro" id="IPR013852">
    <property type="entry name" value="Transl_elong_P/YeiP_CS"/>
</dbReference>
<evidence type="ECO:0000256" key="7">
    <source>
        <dbReference type="ARBA" id="ARBA00025469"/>
    </source>
</evidence>
<dbReference type="InterPro" id="IPR001059">
    <property type="entry name" value="Transl_elong_P/YeiP_cen"/>
</dbReference>
<keyword evidence="5 8" id="KW-0251">Elongation factor</keyword>
<evidence type="ECO:0000256" key="10">
    <source>
        <dbReference type="RuleBase" id="RU004389"/>
    </source>
</evidence>
<dbReference type="InterPro" id="IPR011768">
    <property type="entry name" value="Transl_elongation_fac_P"/>
</dbReference>
<dbReference type="NCBIfam" id="NF001810">
    <property type="entry name" value="PRK00529.1"/>
    <property type="match status" value="1"/>
</dbReference>
<dbReference type="FunFam" id="2.30.30.30:FF:000003">
    <property type="entry name" value="Elongation factor P"/>
    <property type="match status" value="1"/>
</dbReference>
<organism evidence="13 14">
    <name type="scientific">Fructilactobacillus sanfranciscensis</name>
    <name type="common">Lactobacillus sanfranciscensis</name>
    <dbReference type="NCBI Taxonomy" id="1625"/>
    <lineage>
        <taxon>Bacteria</taxon>
        <taxon>Bacillati</taxon>
        <taxon>Bacillota</taxon>
        <taxon>Bacilli</taxon>
        <taxon>Lactobacillales</taxon>
        <taxon>Lactobacillaceae</taxon>
        <taxon>Fructilactobacillus</taxon>
    </lineage>
</organism>
<dbReference type="AlphaFoldDB" id="A0A5C4TK57"/>
<evidence type="ECO:0000313" key="14">
    <source>
        <dbReference type="Proteomes" id="UP000313312"/>
    </source>
</evidence>
<comment type="subcellular location">
    <subcellularLocation>
        <location evidence="1 8">Cytoplasm</location>
    </subcellularLocation>
</comment>
<evidence type="ECO:0000256" key="3">
    <source>
        <dbReference type="ARBA" id="ARBA00009479"/>
    </source>
</evidence>
<protein>
    <recommendedName>
        <fullName evidence="8 9">Elongation factor P</fullName>
        <shortName evidence="8">EF-P</shortName>
    </recommendedName>
</protein>
<dbReference type="GO" id="GO:0043043">
    <property type="term" value="P:peptide biosynthetic process"/>
    <property type="evidence" value="ECO:0007669"/>
    <property type="project" value="InterPro"/>
</dbReference>
<dbReference type="FunFam" id="2.40.50.140:FF:000004">
    <property type="entry name" value="Elongation factor P"/>
    <property type="match status" value="1"/>
</dbReference>
<accession>A0A5C4TK57</accession>
<dbReference type="SMART" id="SM01185">
    <property type="entry name" value="EFP"/>
    <property type="match status" value="1"/>
</dbReference>
<dbReference type="Pfam" id="PF08207">
    <property type="entry name" value="EFP_N"/>
    <property type="match status" value="1"/>
</dbReference>
<dbReference type="HAMAP" id="MF_00141">
    <property type="entry name" value="EF_P"/>
    <property type="match status" value="1"/>
</dbReference>
<dbReference type="Gene3D" id="2.40.50.140">
    <property type="entry name" value="Nucleic acid-binding proteins"/>
    <property type="match status" value="2"/>
</dbReference>